<feature type="non-terminal residue" evidence="1">
    <location>
        <position position="173"/>
    </location>
</feature>
<sequence>MTTREAHGITTGEVDEESIAAFLQHNPDFFERHQALLLRMRLPHARGGSTISLVERQIEVMREKHAQLEGKLAELIGVARANDVVADKLHRFTRRLLLAGSRADAIGRIEASLREDLDAFHSVLLLIGEYPDLAPQRFVHAVSRESPVLKSFETLFSGGKPRCGQARDSHREL</sequence>
<proteinExistence type="predicted"/>
<gene>
    <name evidence="1" type="ORF">B1A_21264</name>
</gene>
<dbReference type="AlphaFoldDB" id="T0ZEW1"/>
<reference evidence="1" key="1">
    <citation type="submission" date="2013-08" db="EMBL/GenBank/DDBJ databases">
        <authorList>
            <person name="Mendez C."/>
            <person name="Richter M."/>
            <person name="Ferrer M."/>
            <person name="Sanchez J."/>
        </authorList>
    </citation>
    <scope>NUCLEOTIDE SEQUENCE</scope>
</reference>
<dbReference type="InterPro" id="IPR007435">
    <property type="entry name" value="DUF484"/>
</dbReference>
<accession>T0ZEW1</accession>
<dbReference type="InterPro" id="IPR029016">
    <property type="entry name" value="GAF-like_dom_sf"/>
</dbReference>
<dbReference type="Pfam" id="PF04340">
    <property type="entry name" value="DUF484"/>
    <property type="match status" value="1"/>
</dbReference>
<dbReference type="EMBL" id="AUZX01015719">
    <property type="protein sequence ID" value="EQD28185.1"/>
    <property type="molecule type" value="Genomic_DNA"/>
</dbReference>
<name>T0ZEW1_9ZZZZ</name>
<reference evidence="1" key="2">
    <citation type="journal article" date="2014" name="ISME J.">
        <title>Microbial stratification in low pH oxic and suboxic macroscopic growths along an acid mine drainage.</title>
        <authorList>
            <person name="Mendez-Garcia C."/>
            <person name="Mesa V."/>
            <person name="Sprenger R.R."/>
            <person name="Richter M."/>
            <person name="Diez M.S."/>
            <person name="Solano J."/>
            <person name="Bargiela R."/>
            <person name="Golyshina O.V."/>
            <person name="Manteca A."/>
            <person name="Ramos J.L."/>
            <person name="Gallego J.R."/>
            <person name="Llorente I."/>
            <person name="Martins Dos Santos V.A."/>
            <person name="Jensen O.N."/>
            <person name="Pelaez A.I."/>
            <person name="Sanchez J."/>
            <person name="Ferrer M."/>
        </authorList>
    </citation>
    <scope>NUCLEOTIDE SEQUENCE</scope>
</reference>
<dbReference type="PANTHER" id="PTHR38765:SF1">
    <property type="entry name" value="DUF484 DOMAIN-CONTAINING PROTEIN"/>
    <property type="match status" value="1"/>
</dbReference>
<protein>
    <submittedName>
        <fullName evidence="1">Protein containing DUF484</fullName>
    </submittedName>
</protein>
<evidence type="ECO:0000313" key="1">
    <source>
        <dbReference type="EMBL" id="EQD28185.1"/>
    </source>
</evidence>
<organism evidence="1">
    <name type="scientific">mine drainage metagenome</name>
    <dbReference type="NCBI Taxonomy" id="410659"/>
    <lineage>
        <taxon>unclassified sequences</taxon>
        <taxon>metagenomes</taxon>
        <taxon>ecological metagenomes</taxon>
    </lineage>
</organism>
<dbReference type="Gene3D" id="3.30.450.40">
    <property type="match status" value="1"/>
</dbReference>
<comment type="caution">
    <text evidence="1">The sequence shown here is derived from an EMBL/GenBank/DDBJ whole genome shotgun (WGS) entry which is preliminary data.</text>
</comment>
<dbReference type="PANTHER" id="PTHR38765">
    <property type="entry name" value="DUF484 DOMAIN-CONTAINING PROTEIN"/>
    <property type="match status" value="1"/>
</dbReference>